<dbReference type="GO" id="GO:0043709">
    <property type="term" value="P:cell adhesion involved in single-species biofilm formation"/>
    <property type="evidence" value="ECO:0007669"/>
    <property type="project" value="TreeGrafter"/>
</dbReference>
<keyword evidence="1" id="KW-1133">Transmembrane helix</keyword>
<keyword evidence="4" id="KW-1185">Reference proteome</keyword>
<dbReference type="InterPro" id="IPR000160">
    <property type="entry name" value="GGDEF_dom"/>
</dbReference>
<dbReference type="Proteomes" id="UP000180235">
    <property type="component" value="Chromosome"/>
</dbReference>
<keyword evidence="1" id="KW-0812">Transmembrane</keyword>
<feature type="transmembrane region" description="Helical" evidence="1">
    <location>
        <begin position="164"/>
        <end position="183"/>
    </location>
</feature>
<dbReference type="CDD" id="cd01949">
    <property type="entry name" value="GGDEF"/>
    <property type="match status" value="1"/>
</dbReference>
<feature type="transmembrane region" description="Helical" evidence="1">
    <location>
        <begin position="109"/>
        <end position="126"/>
    </location>
</feature>
<dbReference type="EMBL" id="CP017675">
    <property type="protein sequence ID" value="APB33942.1"/>
    <property type="molecule type" value="Genomic_DNA"/>
</dbReference>
<dbReference type="PROSITE" id="PS50887">
    <property type="entry name" value="GGDEF"/>
    <property type="match status" value="1"/>
</dbReference>
<reference evidence="3 4" key="1">
    <citation type="submission" date="2016-10" db="EMBL/GenBank/DDBJ databases">
        <title>Description of Gloeomargarita lithophora gen. nov., sp. nov., a thylakoid-bearing basal-branching cyanobacterium with intracellular carbonates, and proposal for Gloeomargaritales ord. nov.</title>
        <authorList>
            <person name="Moreira D."/>
            <person name="Tavera R."/>
            <person name="Benzerara K."/>
            <person name="Skouri-Panet F."/>
            <person name="Couradeau E."/>
            <person name="Gerard E."/>
            <person name="Loussert C."/>
            <person name="Novelo E."/>
            <person name="Zivanovic Y."/>
            <person name="Lopez-Garcia P."/>
        </authorList>
    </citation>
    <scope>NUCLEOTIDE SEQUENCE [LARGE SCALE GENOMIC DNA]</scope>
    <source>
        <strain evidence="3 4">D10</strain>
    </source>
</reference>
<dbReference type="PANTHER" id="PTHR45138">
    <property type="entry name" value="REGULATORY COMPONENTS OF SENSORY TRANSDUCTION SYSTEM"/>
    <property type="match status" value="1"/>
</dbReference>
<dbReference type="SUPFAM" id="SSF55073">
    <property type="entry name" value="Nucleotide cyclase"/>
    <property type="match status" value="1"/>
</dbReference>
<dbReference type="InterPro" id="IPR043128">
    <property type="entry name" value="Rev_trsase/Diguanyl_cyclase"/>
</dbReference>
<proteinExistence type="predicted"/>
<dbReference type="GO" id="GO:0005886">
    <property type="term" value="C:plasma membrane"/>
    <property type="evidence" value="ECO:0007669"/>
    <property type="project" value="TreeGrafter"/>
</dbReference>
<dbReference type="PANTHER" id="PTHR45138:SF9">
    <property type="entry name" value="DIGUANYLATE CYCLASE DGCM-RELATED"/>
    <property type="match status" value="1"/>
</dbReference>
<evidence type="ECO:0000259" key="2">
    <source>
        <dbReference type="PROSITE" id="PS50887"/>
    </source>
</evidence>
<dbReference type="STRING" id="1188229.GlitD10_1618"/>
<dbReference type="SMART" id="SM00267">
    <property type="entry name" value="GGDEF"/>
    <property type="match status" value="1"/>
</dbReference>
<accession>A0A1J0ADB9</accession>
<dbReference type="KEGG" id="glt:GlitD10_1618"/>
<dbReference type="GO" id="GO:0052621">
    <property type="term" value="F:diguanylate cyclase activity"/>
    <property type="evidence" value="ECO:0007669"/>
    <property type="project" value="TreeGrafter"/>
</dbReference>
<gene>
    <name evidence="3" type="ORF">GlitD10_1618</name>
</gene>
<dbReference type="Gene3D" id="3.30.70.270">
    <property type="match status" value="1"/>
</dbReference>
<feature type="transmembrane region" description="Helical" evidence="1">
    <location>
        <begin position="15"/>
        <end position="37"/>
    </location>
</feature>
<name>A0A1J0ADB9_9CYAN</name>
<feature type="domain" description="GGDEF" evidence="2">
    <location>
        <begin position="230"/>
        <end position="358"/>
    </location>
</feature>
<dbReference type="InterPro" id="IPR029787">
    <property type="entry name" value="Nucleotide_cyclase"/>
</dbReference>
<keyword evidence="3" id="KW-0808">Transferase</keyword>
<dbReference type="FunFam" id="3.30.70.270:FF:000001">
    <property type="entry name" value="Diguanylate cyclase domain protein"/>
    <property type="match status" value="1"/>
</dbReference>
<sequence length="358" mass="39812">MTWLNLPLSALRRRVMVLILAVIIVGGLIATILHSLTPQTHPISLIIPPLAAVIALGLLIDLICNPNRLNLIIQATLIWGGFINIFPEYFFVIQAWIQPGKQLVEILPPITPGLFLLNTAMIVFLRPRSLIRFAVLLWGVMAVPILSYLIAHPGELQTPRGLELLLTLGPAMGVNLALIIFYVRLQAAVDHLQNEGMRLQKISEMDLLTQVWNRRAGERILGELIEQKQLGLGIILCDIDHFKSVNDTYGHLVGDQVLQMFAQWCRQHVRPQDMVVRWGGEEFVVIGCTDEPAEMASLAARLCQGIAQQSVPEVGKITASFGVACHQPEETLSALFERADMALYQAKQQGRNRVVVKV</sequence>
<feature type="transmembrane region" description="Helical" evidence="1">
    <location>
        <begin position="133"/>
        <end position="152"/>
    </location>
</feature>
<keyword evidence="1" id="KW-0472">Membrane</keyword>
<dbReference type="AlphaFoldDB" id="A0A1J0ADB9"/>
<dbReference type="NCBIfam" id="TIGR00254">
    <property type="entry name" value="GGDEF"/>
    <property type="match status" value="1"/>
</dbReference>
<dbReference type="InterPro" id="IPR050469">
    <property type="entry name" value="Diguanylate_Cyclase"/>
</dbReference>
<evidence type="ECO:0000256" key="1">
    <source>
        <dbReference type="SAM" id="Phobius"/>
    </source>
</evidence>
<evidence type="ECO:0000313" key="4">
    <source>
        <dbReference type="Proteomes" id="UP000180235"/>
    </source>
</evidence>
<protein>
    <submittedName>
        <fullName evidence="3">Putative Diguanylate kinase</fullName>
    </submittedName>
</protein>
<keyword evidence="3" id="KW-0418">Kinase</keyword>
<feature type="transmembrane region" description="Helical" evidence="1">
    <location>
        <begin position="76"/>
        <end position="97"/>
    </location>
</feature>
<feature type="transmembrane region" description="Helical" evidence="1">
    <location>
        <begin position="43"/>
        <end position="64"/>
    </location>
</feature>
<organism evidence="3 4">
    <name type="scientific">Gloeomargarita lithophora Alchichica-D10</name>
    <dbReference type="NCBI Taxonomy" id="1188229"/>
    <lineage>
        <taxon>Bacteria</taxon>
        <taxon>Bacillati</taxon>
        <taxon>Cyanobacteriota</taxon>
        <taxon>Cyanophyceae</taxon>
        <taxon>Gloeomargaritales</taxon>
        <taxon>Gloeomargaritaceae</taxon>
        <taxon>Gloeomargarita</taxon>
    </lineage>
</organism>
<evidence type="ECO:0000313" key="3">
    <source>
        <dbReference type="EMBL" id="APB33942.1"/>
    </source>
</evidence>
<dbReference type="GO" id="GO:1902201">
    <property type="term" value="P:negative regulation of bacterial-type flagellum-dependent cell motility"/>
    <property type="evidence" value="ECO:0007669"/>
    <property type="project" value="TreeGrafter"/>
</dbReference>
<dbReference type="Pfam" id="PF00990">
    <property type="entry name" value="GGDEF"/>
    <property type="match status" value="1"/>
</dbReference>
<dbReference type="GO" id="GO:0016301">
    <property type="term" value="F:kinase activity"/>
    <property type="evidence" value="ECO:0007669"/>
    <property type="project" value="UniProtKB-KW"/>
</dbReference>